<evidence type="ECO:0000256" key="1">
    <source>
        <dbReference type="SAM" id="MobiDB-lite"/>
    </source>
</evidence>
<gene>
    <name evidence="4" type="ORF">MKO06_08650</name>
</gene>
<evidence type="ECO:0000313" key="5">
    <source>
        <dbReference type="Proteomes" id="UP001155280"/>
    </source>
</evidence>
<evidence type="ECO:0000256" key="2">
    <source>
        <dbReference type="SAM" id="SignalP"/>
    </source>
</evidence>
<dbReference type="AlphaFoldDB" id="A0A9X2IAK2"/>
<dbReference type="PANTHER" id="PTHR43640">
    <property type="entry name" value="OS07G0260300 PROTEIN"/>
    <property type="match status" value="1"/>
</dbReference>
<proteinExistence type="predicted"/>
<feature type="signal peptide" evidence="2">
    <location>
        <begin position="1"/>
        <end position="23"/>
    </location>
</feature>
<evidence type="ECO:0000313" key="4">
    <source>
        <dbReference type="EMBL" id="MCP9199973.1"/>
    </source>
</evidence>
<dbReference type="InterPro" id="IPR036249">
    <property type="entry name" value="Thioredoxin-like_sf"/>
</dbReference>
<dbReference type="PANTHER" id="PTHR43640:SF1">
    <property type="entry name" value="THIOREDOXIN-DEPENDENT PEROXIREDOXIN"/>
    <property type="match status" value="1"/>
</dbReference>
<dbReference type="InterPro" id="IPR000866">
    <property type="entry name" value="AhpC/TSA"/>
</dbReference>
<name>A0A9X2IAK2_9FLAO</name>
<dbReference type="Pfam" id="PF00578">
    <property type="entry name" value="AhpC-TSA"/>
    <property type="match status" value="1"/>
</dbReference>
<dbReference type="SUPFAM" id="SSF52833">
    <property type="entry name" value="Thioredoxin-like"/>
    <property type="match status" value="1"/>
</dbReference>
<feature type="domain" description="Thioredoxin" evidence="3">
    <location>
        <begin position="35"/>
        <end position="194"/>
    </location>
</feature>
<keyword evidence="2" id="KW-0732">Signal</keyword>
<dbReference type="GO" id="GO:0016491">
    <property type="term" value="F:oxidoreductase activity"/>
    <property type="evidence" value="ECO:0007669"/>
    <property type="project" value="InterPro"/>
</dbReference>
<dbReference type="InterPro" id="IPR013766">
    <property type="entry name" value="Thioredoxin_domain"/>
</dbReference>
<feature type="region of interest" description="Disordered" evidence="1">
    <location>
        <begin position="191"/>
        <end position="213"/>
    </location>
</feature>
<protein>
    <submittedName>
        <fullName evidence="4">Thioredoxin family protein</fullName>
    </submittedName>
</protein>
<dbReference type="Gene3D" id="3.40.30.10">
    <property type="entry name" value="Glutaredoxin"/>
    <property type="match status" value="1"/>
</dbReference>
<evidence type="ECO:0000259" key="3">
    <source>
        <dbReference type="PROSITE" id="PS51352"/>
    </source>
</evidence>
<comment type="caution">
    <text evidence="4">The sequence shown here is derived from an EMBL/GenBank/DDBJ whole genome shotgun (WGS) entry which is preliminary data.</text>
</comment>
<dbReference type="RefSeq" id="WP_241551784.1">
    <property type="nucleotide sequence ID" value="NZ_JANCNS010000002.1"/>
</dbReference>
<organism evidence="4 5">
    <name type="scientific">Christiangramia oceanisediminis</name>
    <dbReference type="NCBI Taxonomy" id="2920386"/>
    <lineage>
        <taxon>Bacteria</taxon>
        <taxon>Pseudomonadati</taxon>
        <taxon>Bacteroidota</taxon>
        <taxon>Flavobacteriia</taxon>
        <taxon>Flavobacteriales</taxon>
        <taxon>Flavobacteriaceae</taxon>
        <taxon>Christiangramia</taxon>
    </lineage>
</organism>
<dbReference type="GO" id="GO:0016209">
    <property type="term" value="F:antioxidant activity"/>
    <property type="evidence" value="ECO:0007669"/>
    <property type="project" value="InterPro"/>
</dbReference>
<accession>A0A9X2IAK2</accession>
<sequence length="213" mass="23319">MRTLFLILALGIFSFSSSDSVLAEQPVVITNSGGIEVGDKAPEFNLKNIDGKMYSFDNIMDANGNKPKGYIVVFTCNTCPYAVANEERLIELHKKYAPKGYPVVAIQPNDPAVQPGDSFQAMKENAKEKGFPFLYLIDEGQEIFPKYGATRTPEVYLVDANRVLRYHGAIDDSPRDPGSVDEKFVEKAIQSMEKGGQPEPASTKAVGCSIKTA</sequence>
<feature type="chain" id="PRO_5040854015" evidence="2">
    <location>
        <begin position="24"/>
        <end position="213"/>
    </location>
</feature>
<dbReference type="Proteomes" id="UP001155280">
    <property type="component" value="Unassembled WGS sequence"/>
</dbReference>
<reference evidence="4" key="1">
    <citation type="submission" date="2022-07" db="EMBL/GenBank/DDBJ databases">
        <title>Gramela sediminis sp. nov., isolated from deep-sea sediment of the Indian Ocean.</title>
        <authorList>
            <person name="Shi H."/>
        </authorList>
    </citation>
    <scope>NUCLEOTIDE SEQUENCE</scope>
    <source>
        <strain evidence="4">GC03-9</strain>
    </source>
</reference>
<dbReference type="PROSITE" id="PS51352">
    <property type="entry name" value="THIOREDOXIN_2"/>
    <property type="match status" value="1"/>
</dbReference>
<keyword evidence="5" id="KW-1185">Reference proteome</keyword>
<dbReference type="CDD" id="cd02969">
    <property type="entry name" value="PRX_like1"/>
    <property type="match status" value="1"/>
</dbReference>
<dbReference type="InterPro" id="IPR047262">
    <property type="entry name" value="PRX-like1"/>
</dbReference>
<dbReference type="EMBL" id="JANCNS010000002">
    <property type="protein sequence ID" value="MCP9199973.1"/>
    <property type="molecule type" value="Genomic_DNA"/>
</dbReference>